<name>A0ABU9IRT8_9FLAO</name>
<dbReference type="Pfam" id="PF02518">
    <property type="entry name" value="HATPase_c"/>
    <property type="match status" value="1"/>
</dbReference>
<keyword evidence="4" id="KW-0808">Transferase</keyword>
<evidence type="ECO:0000256" key="4">
    <source>
        <dbReference type="ARBA" id="ARBA00022679"/>
    </source>
</evidence>
<dbReference type="PRINTS" id="PR00344">
    <property type="entry name" value="BCTRLSENSOR"/>
</dbReference>
<dbReference type="Pfam" id="PF00512">
    <property type="entry name" value="HisKA"/>
    <property type="match status" value="1"/>
</dbReference>
<evidence type="ECO:0000256" key="6">
    <source>
        <dbReference type="ARBA" id="ARBA00023012"/>
    </source>
</evidence>
<dbReference type="EMBL" id="JBBYHS010000016">
    <property type="protein sequence ID" value="MEL1255165.1"/>
    <property type="molecule type" value="Genomic_DNA"/>
</dbReference>
<feature type="transmembrane region" description="Helical" evidence="7">
    <location>
        <begin position="128"/>
        <end position="150"/>
    </location>
</feature>
<sequence>MFELLRIDPKTLFLLYLWGNFFTCILIFSYSFSYATGDNKKILKWFGLGKLLLTIAWVLAILRNVASDFISINIANSLIFCACGFETLAMLALLRSKARKYYLLQTGITIAVILIFNFATLLKATTNIRVIISSIGIFAIYLPVTISYFVEKKKSFFKTFYILCYAGFEILIIIRTIYRYLHPQEQVFTDNLLDSLYCIGLFMVSLIGIVGLLLLVKEKQDHKIQKLLNDKNQFFSIIAHDLRGPLGSSVSLSEVLLENIDEYNREEMREISETLHDSNKNIYKLLENLLEWSQMQTGMITFSPKKILLNTLIEENIELSKNSASNKNIKIVFEAAYFIEAEADKNMIDTILRNLLSNAIKFTDKNGEIKIRLQKTDQKAEISITDNGIGIPDNIKETLFKINRKSIQKGTENESGSGLGLLLCKEFVNKHKGKIWVESELGKGSSFKFALPLTN</sequence>
<dbReference type="RefSeq" id="WP_341693909.1">
    <property type="nucleotide sequence ID" value="NZ_JBBYHS010000016.1"/>
</dbReference>
<feature type="transmembrane region" description="Helical" evidence="7">
    <location>
        <begin position="74"/>
        <end position="94"/>
    </location>
</feature>
<evidence type="ECO:0000256" key="2">
    <source>
        <dbReference type="ARBA" id="ARBA00012438"/>
    </source>
</evidence>
<dbReference type="SUPFAM" id="SSF47384">
    <property type="entry name" value="Homodimeric domain of signal transducing histidine kinase"/>
    <property type="match status" value="1"/>
</dbReference>
<gene>
    <name evidence="9" type="ORF">AAEO57_15350</name>
</gene>
<dbReference type="InterPro" id="IPR050736">
    <property type="entry name" value="Sensor_HK_Regulatory"/>
</dbReference>
<keyword evidence="10" id="KW-1185">Reference proteome</keyword>
<dbReference type="GO" id="GO:0016301">
    <property type="term" value="F:kinase activity"/>
    <property type="evidence" value="ECO:0007669"/>
    <property type="project" value="UniProtKB-KW"/>
</dbReference>
<evidence type="ECO:0000256" key="3">
    <source>
        <dbReference type="ARBA" id="ARBA00022553"/>
    </source>
</evidence>
<dbReference type="PANTHER" id="PTHR43711">
    <property type="entry name" value="TWO-COMPONENT HISTIDINE KINASE"/>
    <property type="match status" value="1"/>
</dbReference>
<dbReference type="InterPro" id="IPR036890">
    <property type="entry name" value="HATPase_C_sf"/>
</dbReference>
<feature type="transmembrane region" description="Helical" evidence="7">
    <location>
        <begin position="42"/>
        <end position="62"/>
    </location>
</feature>
<keyword evidence="7" id="KW-0812">Transmembrane</keyword>
<keyword evidence="3" id="KW-0597">Phosphoprotein</keyword>
<evidence type="ECO:0000256" key="7">
    <source>
        <dbReference type="SAM" id="Phobius"/>
    </source>
</evidence>
<feature type="transmembrane region" description="Helical" evidence="7">
    <location>
        <begin position="12"/>
        <end position="30"/>
    </location>
</feature>
<dbReference type="Gene3D" id="1.10.287.130">
    <property type="match status" value="1"/>
</dbReference>
<dbReference type="EC" id="2.7.13.3" evidence="2"/>
<keyword evidence="7" id="KW-1133">Transmembrane helix</keyword>
<dbReference type="SMART" id="SM00388">
    <property type="entry name" value="HisKA"/>
    <property type="match status" value="1"/>
</dbReference>
<feature type="transmembrane region" description="Helical" evidence="7">
    <location>
        <begin position="162"/>
        <end position="181"/>
    </location>
</feature>
<evidence type="ECO:0000256" key="1">
    <source>
        <dbReference type="ARBA" id="ARBA00000085"/>
    </source>
</evidence>
<proteinExistence type="predicted"/>
<dbReference type="InterPro" id="IPR003661">
    <property type="entry name" value="HisK_dim/P_dom"/>
</dbReference>
<comment type="caution">
    <text evidence="9">The sequence shown here is derived from an EMBL/GenBank/DDBJ whole genome shotgun (WGS) entry which is preliminary data.</text>
</comment>
<organism evidence="9 10">
    <name type="scientific">Flavobacterium calami</name>
    <dbReference type="NCBI Taxonomy" id="3139144"/>
    <lineage>
        <taxon>Bacteria</taxon>
        <taxon>Pseudomonadati</taxon>
        <taxon>Bacteroidota</taxon>
        <taxon>Flavobacteriia</taxon>
        <taxon>Flavobacteriales</taxon>
        <taxon>Flavobacteriaceae</taxon>
        <taxon>Flavobacterium</taxon>
    </lineage>
</organism>
<keyword evidence="5 9" id="KW-0418">Kinase</keyword>
<dbReference type="SMART" id="SM00387">
    <property type="entry name" value="HATPase_c"/>
    <property type="match status" value="1"/>
</dbReference>
<comment type="catalytic activity">
    <reaction evidence="1">
        <text>ATP + protein L-histidine = ADP + protein N-phospho-L-histidine.</text>
        <dbReference type="EC" id="2.7.13.3"/>
    </reaction>
</comment>
<dbReference type="InterPro" id="IPR004358">
    <property type="entry name" value="Sig_transdc_His_kin-like_C"/>
</dbReference>
<dbReference type="PROSITE" id="PS50109">
    <property type="entry name" value="HIS_KIN"/>
    <property type="match status" value="1"/>
</dbReference>
<feature type="transmembrane region" description="Helical" evidence="7">
    <location>
        <begin position="101"/>
        <end position="122"/>
    </location>
</feature>
<evidence type="ECO:0000313" key="9">
    <source>
        <dbReference type="EMBL" id="MEL1255165.1"/>
    </source>
</evidence>
<dbReference type="PANTHER" id="PTHR43711:SF26">
    <property type="entry name" value="SENSOR HISTIDINE KINASE RCSC"/>
    <property type="match status" value="1"/>
</dbReference>
<feature type="transmembrane region" description="Helical" evidence="7">
    <location>
        <begin position="193"/>
        <end position="216"/>
    </location>
</feature>
<dbReference type="InterPro" id="IPR003594">
    <property type="entry name" value="HATPase_dom"/>
</dbReference>
<feature type="domain" description="Histidine kinase" evidence="8">
    <location>
        <begin position="237"/>
        <end position="455"/>
    </location>
</feature>
<dbReference type="SUPFAM" id="SSF55874">
    <property type="entry name" value="ATPase domain of HSP90 chaperone/DNA topoisomerase II/histidine kinase"/>
    <property type="match status" value="1"/>
</dbReference>
<reference evidence="9 10" key="1">
    <citation type="submission" date="2024-04" db="EMBL/GenBank/DDBJ databases">
        <title>Flavobacterium sp. DGU38 16S ribosomal RNA gene Genome sequencing and assembly.</title>
        <authorList>
            <person name="Park S."/>
        </authorList>
    </citation>
    <scope>NUCLEOTIDE SEQUENCE [LARGE SCALE GENOMIC DNA]</scope>
    <source>
        <strain evidence="9 10">DGU38</strain>
    </source>
</reference>
<evidence type="ECO:0000259" key="8">
    <source>
        <dbReference type="PROSITE" id="PS50109"/>
    </source>
</evidence>
<dbReference type="CDD" id="cd00075">
    <property type="entry name" value="HATPase"/>
    <property type="match status" value="1"/>
</dbReference>
<dbReference type="InterPro" id="IPR036097">
    <property type="entry name" value="HisK_dim/P_sf"/>
</dbReference>
<dbReference type="Gene3D" id="3.30.565.10">
    <property type="entry name" value="Histidine kinase-like ATPase, C-terminal domain"/>
    <property type="match status" value="1"/>
</dbReference>
<dbReference type="CDD" id="cd00082">
    <property type="entry name" value="HisKA"/>
    <property type="match status" value="1"/>
</dbReference>
<keyword evidence="6" id="KW-0902">Two-component regulatory system</keyword>
<keyword evidence="7" id="KW-0472">Membrane</keyword>
<protein>
    <recommendedName>
        <fullName evidence="2">histidine kinase</fullName>
        <ecNumber evidence="2">2.7.13.3</ecNumber>
    </recommendedName>
</protein>
<dbReference type="Proteomes" id="UP001485226">
    <property type="component" value="Unassembled WGS sequence"/>
</dbReference>
<accession>A0ABU9IRT8</accession>
<dbReference type="InterPro" id="IPR005467">
    <property type="entry name" value="His_kinase_dom"/>
</dbReference>
<evidence type="ECO:0000256" key="5">
    <source>
        <dbReference type="ARBA" id="ARBA00022777"/>
    </source>
</evidence>
<evidence type="ECO:0000313" key="10">
    <source>
        <dbReference type="Proteomes" id="UP001485226"/>
    </source>
</evidence>